<dbReference type="PANTHER" id="PTHR38926">
    <property type="entry name" value="F-BOX DOMAIN CONTAINING PROTEIN, EXPRESSED"/>
    <property type="match status" value="1"/>
</dbReference>
<dbReference type="PANTHER" id="PTHR38926:SF5">
    <property type="entry name" value="F-BOX AND LEUCINE-RICH REPEAT PROTEIN 6"/>
    <property type="match status" value="1"/>
</dbReference>
<name>A0AAW0ARK7_9AGAR</name>
<sequence>MCAKSTTIESFPPEILSQIFLSTDVRHVLHLPTQVQIYQANSNAYGPHSRSTGSHLGLVCRYWRAISMSTPALWASIRLEIGSSAYHPATLETLEKHLSRSKSHPPSISLDFADPDLDFNRLIEFIHESNVVDPKAVPVTFHFMKSILAHAKRIFHLSLHILSTELSLRFMPTLRDRLLSLTHIALLVYNDEPYNILNAFSTSPLRSIELFHATVPFNPKRHHLSYSNLTNILIEDADLPLVIDNLSTSTSLQSVKYVLHQTVNVGKASIPPLLHLRNLDLHMILQDYSPDNYTNFINLLTCPALTSLTFGMPMDFRSVNMKPSMMYFRQALTAFVKRSPRIRSFYLGYTEFCDEDVFCILKEMRELVLLSVAMTTGVNTRFMGALGEGLLVPKLKELRLDWYSKGFDWDAWQEMLSCRWELKECSLGSAYLEIRWSCVPEDARNWPLWGRRNDDIIIDAGTEGRSCDGVFFFDHSSTIMTPAHTQSRIQSLPPEILSTIFILTNIKPYKTRFEERFRRRPYGDQLKLNGSLVGSVCRYWRALSLNTPAMWSKIILDLSQLQYPPAILDRLQMHLERSKSHPLSVSLDFHWNFHFDSCLEFLESSQLEGDVSFRLLKTIFDHAGRIQRLTLSGAREQFFTILMPTFRDQFSDIRRLGLNKNTLTATNGLSTFSDARIQSIELRGVTLTSEHCIPCSHLTSIIIDDIDLTLLVGVLAGNSSLQHADVSICNFSLPDNIPVPTLPDLNTLNITAKDTPRSPFTFSYHSSFANFLHQFACPALDTFSFQDVYELSKQSTFVHALASFLAKSPHLRYFQLGGTLFKEDELFMLIDGIPTLSILDLSYSGTTRFMDDLATHISGLKDLRIHTADKKFDWDAFRWMVTALWERQEPPRLQSVYLSTYRVSVPDDIIVWVRDMQIEGRAIRIYIDRDGHYEFFKYRLPGMPYEVVGWEEAEIWDSDRWT</sequence>
<dbReference type="SUPFAM" id="SSF52047">
    <property type="entry name" value="RNI-like"/>
    <property type="match status" value="1"/>
</dbReference>
<evidence type="ECO:0008006" key="3">
    <source>
        <dbReference type="Google" id="ProtNLM"/>
    </source>
</evidence>
<dbReference type="Gene3D" id="3.80.10.10">
    <property type="entry name" value="Ribonuclease Inhibitor"/>
    <property type="match status" value="2"/>
</dbReference>
<protein>
    <recommendedName>
        <fullName evidence="3">F-box domain-containing protein</fullName>
    </recommendedName>
</protein>
<keyword evidence="2" id="KW-1185">Reference proteome</keyword>
<reference evidence="1 2" key="1">
    <citation type="submission" date="2024-01" db="EMBL/GenBank/DDBJ databases">
        <title>A draft genome for a cacao thread blight-causing isolate of Paramarasmius palmivorus.</title>
        <authorList>
            <person name="Baruah I.K."/>
            <person name="Bukari Y."/>
            <person name="Amoako-Attah I."/>
            <person name="Meinhardt L.W."/>
            <person name="Bailey B.A."/>
            <person name="Cohen S.P."/>
        </authorList>
    </citation>
    <scope>NUCLEOTIDE SEQUENCE [LARGE SCALE GENOMIC DNA]</scope>
    <source>
        <strain evidence="1 2">GH-12</strain>
    </source>
</reference>
<comment type="caution">
    <text evidence="1">The sequence shown here is derived from an EMBL/GenBank/DDBJ whole genome shotgun (WGS) entry which is preliminary data.</text>
</comment>
<dbReference type="Gene3D" id="1.20.1280.50">
    <property type="match status" value="1"/>
</dbReference>
<evidence type="ECO:0000313" key="1">
    <source>
        <dbReference type="EMBL" id="KAK7015108.1"/>
    </source>
</evidence>
<accession>A0AAW0ARK7</accession>
<gene>
    <name evidence="1" type="ORF">VNI00_019222</name>
</gene>
<dbReference type="EMBL" id="JAYKXP010000336">
    <property type="protein sequence ID" value="KAK7015108.1"/>
    <property type="molecule type" value="Genomic_DNA"/>
</dbReference>
<evidence type="ECO:0000313" key="2">
    <source>
        <dbReference type="Proteomes" id="UP001383192"/>
    </source>
</evidence>
<dbReference type="Proteomes" id="UP001383192">
    <property type="component" value="Unassembled WGS sequence"/>
</dbReference>
<proteinExistence type="predicted"/>
<dbReference type="AlphaFoldDB" id="A0AAW0ARK7"/>
<organism evidence="1 2">
    <name type="scientific">Paramarasmius palmivorus</name>
    <dbReference type="NCBI Taxonomy" id="297713"/>
    <lineage>
        <taxon>Eukaryota</taxon>
        <taxon>Fungi</taxon>
        <taxon>Dikarya</taxon>
        <taxon>Basidiomycota</taxon>
        <taxon>Agaricomycotina</taxon>
        <taxon>Agaricomycetes</taxon>
        <taxon>Agaricomycetidae</taxon>
        <taxon>Agaricales</taxon>
        <taxon>Marasmiineae</taxon>
        <taxon>Marasmiaceae</taxon>
        <taxon>Paramarasmius</taxon>
    </lineage>
</organism>
<dbReference type="InterPro" id="IPR032675">
    <property type="entry name" value="LRR_dom_sf"/>
</dbReference>